<dbReference type="Pfam" id="PF06744">
    <property type="entry name" value="IcmF_C"/>
    <property type="match status" value="1"/>
</dbReference>
<dbReference type="InterPro" id="IPR053156">
    <property type="entry name" value="T6SS_TssM-like"/>
</dbReference>
<feature type="domain" description="Type VI secretion system IcmF C-terminal" evidence="2">
    <location>
        <begin position="721"/>
        <end position="792"/>
    </location>
</feature>
<evidence type="ECO:0000259" key="4">
    <source>
        <dbReference type="Pfam" id="PF09850"/>
    </source>
</evidence>
<evidence type="ECO:0000313" key="5">
    <source>
        <dbReference type="EMBL" id="PWJ16549.1"/>
    </source>
</evidence>
<keyword evidence="1" id="KW-0812">Transmembrane</keyword>
<feature type="domain" description="IcmF-related" evidence="3">
    <location>
        <begin position="205"/>
        <end position="488"/>
    </location>
</feature>
<feature type="domain" description="Type IV / VI secretion system DotU" evidence="4">
    <location>
        <begin position="12"/>
        <end position="91"/>
    </location>
</feature>
<evidence type="ECO:0000313" key="6">
    <source>
        <dbReference type="EMBL" id="SSA48786.1"/>
    </source>
</evidence>
<dbReference type="InterPro" id="IPR017732">
    <property type="entry name" value="T4/T6SS_DotU"/>
</dbReference>
<dbReference type="InterPro" id="IPR009612">
    <property type="entry name" value="IcmF-rel"/>
</dbReference>
<dbReference type="AlphaFoldDB" id="A0A2Y9AXG5"/>
<name>A0A2Y9AXG5_9RHOB</name>
<keyword evidence="1" id="KW-0472">Membrane</keyword>
<gene>
    <name evidence="5" type="ORF">BCF38_10863</name>
    <name evidence="6" type="ORF">SAMN05421539_10863</name>
</gene>
<sequence length="814" mass="87379">MTRSLAQGEAALARASSPVFRFVEEFEQRGSRDTLGTLREAGALLDRFETEAARQAVPKPARKPARYALGVWLDQLARSTPGLSLRDWSTHAPRLLFDGRDVSVARVREFQATAQREGGDFAPLAAFLADVLARIDAGRSATLAQPKERWGLRIAGFAAVLILALAAYAVILEYRFHAPLIGAFELEAREIGLTPDAPATDPVAQLDALAAAVDRVTEAAESAPWRRSLRLPVGDSAATAEAAYLAAVAAHVPRALAEGIETVMATEGDGLILYDALRAWAVLGGELPWSRGYLVGWLEDNGAAAGVAGLARHAVHLDGPLPELLPQDQIVLDLARDFAAEVPEADRAWLELWRAEASRDLAPWVPGDAVPGVGDVLNRRSGTPIGTPLPGLFTAAGWAYARDFGAGVAVQTARQLAPTVTGYTLTPDRAAPDLLMERLLDETLRAWQDWLADLRVRPFAERDAAIAVSGALAQPGSPLERLLAEVWVQAGGSDRSRSHPMQLKVGRVFGPMIQYVEQGRMAEMALLFSQLNVALAAVERDRSRGERLMTLSDRARSIAALKVAPRIVVQIAEDVLVQSAGARSDQGAGDPLTRQWQSVVFPQCVSTLRGHYPFAEGGDAGTGEVAALLGPAGSLTAFLRDNALPLLDTEVSPWRWKPEARFEGLTPESALFLERAAQVSEGLFGADGTLSHRVTLAALAERGQTLVSIGGTAHPVRATGAPAQFTWPGPQPQLGVEVSFREGAAPGRIVHAGPWGLFRLTDGMRVRMRDEGQRALLDIRSETGRVFVEMAFEDRFNPLSVRAALRGLACPPAL</sequence>
<dbReference type="Proteomes" id="UP000251571">
    <property type="component" value="Unassembled WGS sequence"/>
</dbReference>
<keyword evidence="7" id="KW-1185">Reference proteome</keyword>
<dbReference type="RefSeq" id="WP_170125459.1">
    <property type="nucleotide sequence ID" value="NZ_QGDJ01000008.1"/>
</dbReference>
<evidence type="ECO:0000259" key="3">
    <source>
        <dbReference type="Pfam" id="PF06761"/>
    </source>
</evidence>
<dbReference type="EMBL" id="QGDJ01000008">
    <property type="protein sequence ID" value="PWJ16549.1"/>
    <property type="molecule type" value="Genomic_DNA"/>
</dbReference>
<dbReference type="InterPro" id="IPR010623">
    <property type="entry name" value="IcmF_C"/>
</dbReference>
<evidence type="ECO:0000313" key="7">
    <source>
        <dbReference type="Proteomes" id="UP000245839"/>
    </source>
</evidence>
<protein>
    <submittedName>
        <fullName evidence="5">Type VI secretion system (T6SS) protein DotU</fullName>
    </submittedName>
    <submittedName>
        <fullName evidence="6">Type VI secretion system protein DotU</fullName>
    </submittedName>
</protein>
<accession>A0A2Y9AXG5</accession>
<evidence type="ECO:0000256" key="1">
    <source>
        <dbReference type="SAM" id="Phobius"/>
    </source>
</evidence>
<dbReference type="PANTHER" id="PTHR36153">
    <property type="entry name" value="INNER MEMBRANE PROTEIN-RELATED"/>
    <property type="match status" value="1"/>
</dbReference>
<keyword evidence="1" id="KW-1133">Transmembrane helix</keyword>
<dbReference type="PANTHER" id="PTHR36153:SF1">
    <property type="entry name" value="TYPE VI SECRETION SYSTEM COMPONENT TSSM1"/>
    <property type="match status" value="1"/>
</dbReference>
<evidence type="ECO:0000259" key="2">
    <source>
        <dbReference type="Pfam" id="PF06744"/>
    </source>
</evidence>
<evidence type="ECO:0000313" key="8">
    <source>
        <dbReference type="Proteomes" id="UP000251571"/>
    </source>
</evidence>
<feature type="transmembrane region" description="Helical" evidence="1">
    <location>
        <begin position="150"/>
        <end position="171"/>
    </location>
</feature>
<proteinExistence type="predicted"/>
<organism evidence="6 8">
    <name type="scientific">Jannaschia seohaensis</name>
    <dbReference type="NCBI Taxonomy" id="475081"/>
    <lineage>
        <taxon>Bacteria</taxon>
        <taxon>Pseudomonadati</taxon>
        <taxon>Pseudomonadota</taxon>
        <taxon>Alphaproteobacteria</taxon>
        <taxon>Rhodobacterales</taxon>
        <taxon>Roseobacteraceae</taxon>
        <taxon>Jannaschia</taxon>
    </lineage>
</organism>
<reference evidence="6 8" key="1">
    <citation type="submission" date="2016-10" db="EMBL/GenBank/DDBJ databases">
        <authorList>
            <person name="Cai Z."/>
        </authorList>
    </citation>
    <scope>NUCLEOTIDE SEQUENCE [LARGE SCALE GENOMIC DNA]</scope>
    <source>
        <strain evidence="6 8">DSM 25227</strain>
    </source>
</reference>
<dbReference type="EMBL" id="UETC01000008">
    <property type="protein sequence ID" value="SSA48786.1"/>
    <property type="molecule type" value="Genomic_DNA"/>
</dbReference>
<reference evidence="5 7" key="2">
    <citation type="submission" date="2018-03" db="EMBL/GenBank/DDBJ databases">
        <title>Genomic Encyclopedia of Archaeal and Bacterial Type Strains, Phase II (KMG-II): from individual species to whole genera.</title>
        <authorList>
            <person name="Goeker M."/>
        </authorList>
    </citation>
    <scope>NUCLEOTIDE SEQUENCE [LARGE SCALE GENOMIC DNA]</scope>
    <source>
        <strain evidence="5 7">DSM 25227</strain>
    </source>
</reference>
<dbReference type="Proteomes" id="UP000245839">
    <property type="component" value="Unassembled WGS sequence"/>
</dbReference>
<dbReference type="Pfam" id="PF09850">
    <property type="entry name" value="DotU"/>
    <property type="match status" value="1"/>
</dbReference>
<dbReference type="Pfam" id="PF06761">
    <property type="entry name" value="IcmF-related"/>
    <property type="match status" value="1"/>
</dbReference>